<protein>
    <submittedName>
        <fullName evidence="1">Uncharacterized protein</fullName>
    </submittedName>
</protein>
<evidence type="ECO:0000313" key="1">
    <source>
        <dbReference type="EMBL" id="MEW9491947.1"/>
    </source>
</evidence>
<dbReference type="Proteomes" id="UP000053480">
    <property type="component" value="Unassembled WGS sequence"/>
</dbReference>
<accession>A0ACC6TPY4</accession>
<dbReference type="EMBL" id="JZWS03000009">
    <property type="protein sequence ID" value="MEW9491947.1"/>
    <property type="molecule type" value="Genomic_DNA"/>
</dbReference>
<organism evidence="1 2">
    <name type="scientific">Candidatus Aramenus sulfurataquae</name>
    <dbReference type="NCBI Taxonomy" id="1326980"/>
    <lineage>
        <taxon>Archaea</taxon>
        <taxon>Thermoproteota</taxon>
        <taxon>Thermoprotei</taxon>
        <taxon>Sulfolobales</taxon>
        <taxon>Sulfolobaceae</taxon>
        <taxon>Candidatus Aramenus</taxon>
    </lineage>
</organism>
<proteinExistence type="predicted"/>
<sequence>MKYGELSVSKLAKLSGVRFSILKEELEYLKGKEYIEVIEVGRVKVVKLNYSNHKVIILRNLLEEIEEI</sequence>
<comment type="caution">
    <text evidence="1">The sequence shown here is derived from an EMBL/GenBank/DDBJ whole genome shotgun (WGS) entry which is preliminary data.</text>
</comment>
<evidence type="ECO:0000313" key="2">
    <source>
        <dbReference type="Proteomes" id="UP000053480"/>
    </source>
</evidence>
<reference evidence="1" key="1">
    <citation type="submission" date="2024-07" db="EMBL/GenBank/DDBJ databases">
        <title>Metagenome and Metagenome-Assembled Genomes of Archaea from a hot spring from the geothermal field of Los Azufres, Mexico.</title>
        <authorList>
            <person name="Marin-Paredes R."/>
            <person name="Martinez-Romero E."/>
            <person name="Servin-Garciduenas L.E."/>
        </authorList>
    </citation>
    <scope>NUCLEOTIDE SEQUENCE</scope>
    <source>
        <strain evidence="1">AZ1-454</strain>
    </source>
</reference>
<gene>
    <name evidence="1" type="ORF">TQ35_0007100</name>
</gene>
<name>A0ACC6TPY4_9CREN</name>